<dbReference type="PRINTS" id="PR00344">
    <property type="entry name" value="BCTRLSENSOR"/>
</dbReference>
<dbReference type="Pfam" id="PF08447">
    <property type="entry name" value="PAS_3"/>
    <property type="match status" value="1"/>
</dbReference>
<reference evidence="8 9" key="1">
    <citation type="submission" date="2017-01" db="EMBL/GenBank/DDBJ databases">
        <authorList>
            <person name="Varghese N."/>
            <person name="Submissions S."/>
        </authorList>
    </citation>
    <scope>NUCLEOTIDE SEQUENCE [LARGE SCALE GENOMIC DNA]</scope>
    <source>
        <strain evidence="8 9">DSM 2061</strain>
    </source>
</reference>
<dbReference type="SMART" id="SM00091">
    <property type="entry name" value="PAS"/>
    <property type="match status" value="1"/>
</dbReference>
<dbReference type="InterPro" id="IPR035965">
    <property type="entry name" value="PAS-like_dom_sf"/>
</dbReference>
<dbReference type="InterPro" id="IPR036097">
    <property type="entry name" value="HisK_dim/P_sf"/>
</dbReference>
<comment type="caution">
    <text evidence="8">The sequence shown here is derived from an EMBL/GenBank/DDBJ whole genome shotgun (WGS) entry which is preliminary data.</text>
</comment>
<protein>
    <recommendedName>
        <fullName evidence="2">histidine kinase</fullName>
        <ecNumber evidence="2">2.7.13.3</ecNumber>
    </recommendedName>
</protein>
<feature type="domain" description="Histidine kinase" evidence="6">
    <location>
        <begin position="147"/>
        <end position="359"/>
    </location>
</feature>
<sequence>MNPVLKAKNILLDPFFDLSIDYLCVAGYDGYFKRINPAFVKFLGYSEDELYSKPIHNFIYEEDRNLTALQREGLVKNRPLVNFENRYVCKSGELVWLHWTSIPLKEEQLVYAIAKDITHKKNMESERISHVARLSKMNQQLKRLNYTTSHDLRSPVNNLLSLVDMIDCKSGKEEENRRILDYIKQSALGLKSSLNSYVDALKENESETVGLVKVCLREVFEKVQKSISSLIKNSNAKFCVDFSGMESVYFNMAYMESIFLNLITNSIKYMRPDVSPEIKIISFQEKGEGILTFSDNGLGFDMDKVGGLIFSLNQRFHDTKDSKGVGLFLVHSHVTSLGGTIDVDSKVNEGTTFTIKFKS</sequence>
<dbReference type="InterPro" id="IPR005467">
    <property type="entry name" value="His_kinase_dom"/>
</dbReference>
<dbReference type="RefSeq" id="WP_076455878.1">
    <property type="nucleotide sequence ID" value="NZ_FTOB01000004.1"/>
</dbReference>
<evidence type="ECO:0000259" key="6">
    <source>
        <dbReference type="PROSITE" id="PS50109"/>
    </source>
</evidence>
<evidence type="ECO:0000313" key="9">
    <source>
        <dbReference type="Proteomes" id="UP000185728"/>
    </source>
</evidence>
<dbReference type="InterPro" id="IPR013655">
    <property type="entry name" value="PAS_fold_3"/>
</dbReference>
<dbReference type="PANTHER" id="PTHR43304">
    <property type="entry name" value="PHYTOCHROME-LIKE PROTEIN CPH1"/>
    <property type="match status" value="1"/>
</dbReference>
<dbReference type="NCBIfam" id="TIGR00229">
    <property type="entry name" value="sensory_box"/>
    <property type="match status" value="1"/>
</dbReference>
<gene>
    <name evidence="8" type="ORF">SAMN05421766_104359</name>
</gene>
<dbReference type="InterPro" id="IPR000014">
    <property type="entry name" value="PAS"/>
</dbReference>
<dbReference type="Gene3D" id="3.30.565.10">
    <property type="entry name" value="Histidine kinase-like ATPase, C-terminal domain"/>
    <property type="match status" value="1"/>
</dbReference>
<keyword evidence="5" id="KW-0418">Kinase</keyword>
<dbReference type="InterPro" id="IPR004358">
    <property type="entry name" value="Sig_transdc_His_kin-like_C"/>
</dbReference>
<dbReference type="PROSITE" id="PS50109">
    <property type="entry name" value="HIS_KIN"/>
    <property type="match status" value="1"/>
</dbReference>
<dbReference type="CDD" id="cd00130">
    <property type="entry name" value="PAS"/>
    <property type="match status" value="1"/>
</dbReference>
<dbReference type="InterPro" id="IPR036890">
    <property type="entry name" value="HATPase_C_sf"/>
</dbReference>
<evidence type="ECO:0000256" key="3">
    <source>
        <dbReference type="ARBA" id="ARBA00022553"/>
    </source>
</evidence>
<dbReference type="SMART" id="SM00387">
    <property type="entry name" value="HATPase_c"/>
    <property type="match status" value="1"/>
</dbReference>
<dbReference type="Pfam" id="PF02518">
    <property type="entry name" value="HATPase_c"/>
    <property type="match status" value="1"/>
</dbReference>
<keyword evidence="9" id="KW-1185">Reference proteome</keyword>
<dbReference type="InterPro" id="IPR003661">
    <property type="entry name" value="HisK_dim/P_dom"/>
</dbReference>
<keyword evidence="4" id="KW-0808">Transferase</keyword>
<dbReference type="SUPFAM" id="SSF55874">
    <property type="entry name" value="ATPase domain of HSP90 chaperone/DNA topoisomerase II/histidine kinase"/>
    <property type="match status" value="1"/>
</dbReference>
<evidence type="ECO:0000256" key="4">
    <source>
        <dbReference type="ARBA" id="ARBA00022679"/>
    </source>
</evidence>
<dbReference type="Proteomes" id="UP000185728">
    <property type="component" value="Unassembled WGS sequence"/>
</dbReference>
<organism evidence="8 9">
    <name type="scientific">Zobellia uliginosa</name>
    <dbReference type="NCBI Taxonomy" id="143224"/>
    <lineage>
        <taxon>Bacteria</taxon>
        <taxon>Pseudomonadati</taxon>
        <taxon>Bacteroidota</taxon>
        <taxon>Flavobacteriia</taxon>
        <taxon>Flavobacteriales</taxon>
        <taxon>Flavobacteriaceae</taxon>
        <taxon>Zobellia</taxon>
    </lineage>
</organism>
<evidence type="ECO:0000313" key="8">
    <source>
        <dbReference type="EMBL" id="SIS84867.1"/>
    </source>
</evidence>
<dbReference type="CDD" id="cd00082">
    <property type="entry name" value="HisKA"/>
    <property type="match status" value="1"/>
</dbReference>
<dbReference type="InterPro" id="IPR003594">
    <property type="entry name" value="HATPase_dom"/>
</dbReference>
<name>A0ABY1KVY3_9FLAO</name>
<evidence type="ECO:0000256" key="5">
    <source>
        <dbReference type="ARBA" id="ARBA00022777"/>
    </source>
</evidence>
<proteinExistence type="predicted"/>
<dbReference type="Gene3D" id="3.30.450.20">
    <property type="entry name" value="PAS domain"/>
    <property type="match status" value="1"/>
</dbReference>
<dbReference type="InterPro" id="IPR052162">
    <property type="entry name" value="Sensor_kinase/Photoreceptor"/>
</dbReference>
<evidence type="ECO:0000256" key="2">
    <source>
        <dbReference type="ARBA" id="ARBA00012438"/>
    </source>
</evidence>
<feature type="domain" description="PAS" evidence="7">
    <location>
        <begin position="29"/>
        <end position="78"/>
    </location>
</feature>
<dbReference type="PROSITE" id="PS50112">
    <property type="entry name" value="PAS"/>
    <property type="match status" value="1"/>
</dbReference>
<evidence type="ECO:0000259" key="7">
    <source>
        <dbReference type="PROSITE" id="PS50112"/>
    </source>
</evidence>
<evidence type="ECO:0000256" key="1">
    <source>
        <dbReference type="ARBA" id="ARBA00000085"/>
    </source>
</evidence>
<comment type="catalytic activity">
    <reaction evidence="1">
        <text>ATP + protein L-histidine = ADP + protein N-phospho-L-histidine.</text>
        <dbReference type="EC" id="2.7.13.3"/>
    </reaction>
</comment>
<keyword evidence="3" id="KW-0597">Phosphoprotein</keyword>
<dbReference type="SUPFAM" id="SSF47384">
    <property type="entry name" value="Homodimeric domain of signal transducing histidine kinase"/>
    <property type="match status" value="1"/>
</dbReference>
<accession>A0ABY1KVY3</accession>
<dbReference type="EC" id="2.7.13.3" evidence="2"/>
<dbReference type="Gene3D" id="1.10.287.130">
    <property type="match status" value="1"/>
</dbReference>
<dbReference type="PANTHER" id="PTHR43304:SF1">
    <property type="entry name" value="PAC DOMAIN-CONTAINING PROTEIN"/>
    <property type="match status" value="1"/>
</dbReference>
<dbReference type="EMBL" id="FTOB01000004">
    <property type="protein sequence ID" value="SIS84867.1"/>
    <property type="molecule type" value="Genomic_DNA"/>
</dbReference>
<dbReference type="SUPFAM" id="SSF55785">
    <property type="entry name" value="PYP-like sensor domain (PAS domain)"/>
    <property type="match status" value="1"/>
</dbReference>